<protein>
    <recommendedName>
        <fullName evidence="6">Probable membrane transporter protein</fullName>
    </recommendedName>
</protein>
<dbReference type="GO" id="GO:0005886">
    <property type="term" value="C:plasma membrane"/>
    <property type="evidence" value="ECO:0007669"/>
    <property type="project" value="UniProtKB-SubCell"/>
</dbReference>
<dbReference type="KEGG" id="ter:Tery_0509"/>
<name>Q118W0_TRIEI</name>
<keyword evidence="4 6" id="KW-1133">Transmembrane helix</keyword>
<dbReference type="STRING" id="203124.Tery_0509"/>
<reference evidence="7" key="1">
    <citation type="submission" date="2006-06" db="EMBL/GenBank/DDBJ databases">
        <title>Complete sequence of Trichodesmium erythraeum IMS101.</title>
        <authorList>
            <consortium name="US DOE Joint Genome Institute"/>
            <person name="Copeland A."/>
            <person name="Lucas S."/>
            <person name="Lapidus A."/>
            <person name="Barry K."/>
            <person name="Detter J.C."/>
            <person name="Glavina del Rio T."/>
            <person name="Hammon N."/>
            <person name="Israni S."/>
            <person name="Dalin E."/>
            <person name="Tice H."/>
            <person name="Pitluck S."/>
            <person name="Kiss H."/>
            <person name="Munk A.C."/>
            <person name="Brettin T."/>
            <person name="Bruce D."/>
            <person name="Han C."/>
            <person name="Tapia R."/>
            <person name="Gilna P."/>
            <person name="Schmutz J."/>
            <person name="Larimer F."/>
            <person name="Land M."/>
            <person name="Hauser L."/>
            <person name="Kyrpides N."/>
            <person name="Kim E."/>
            <person name="Richardson P."/>
        </authorList>
    </citation>
    <scope>NUCLEOTIDE SEQUENCE [LARGE SCALE GENOMIC DNA]</scope>
    <source>
        <strain evidence="7">IMS101</strain>
    </source>
</reference>
<keyword evidence="5 6" id="KW-0472">Membrane</keyword>
<feature type="transmembrane region" description="Helical" evidence="6">
    <location>
        <begin position="7"/>
        <end position="36"/>
    </location>
</feature>
<comment type="similarity">
    <text evidence="2 6">Belongs to the 4-toluene sulfonate uptake permease (TSUP) (TC 2.A.102) family.</text>
</comment>
<dbReference type="Pfam" id="PF01925">
    <property type="entry name" value="TauE"/>
    <property type="match status" value="1"/>
</dbReference>
<feature type="transmembrane region" description="Helical" evidence="6">
    <location>
        <begin position="75"/>
        <end position="93"/>
    </location>
</feature>
<sequence length="260" mass="27346">MTPINLLILSIGGLGSGILAGILGIGGGTVMVPLLVALGYQPIQAVATSVLAITVTATSGTLQNWRMGYIKPQRVLLLSLPALLATQGGVYLAEKFSPTLLLLGFSLLMLVSIYLLELRKRVIAQYKNAGKNGEKQQWINPAIARIITGGTVGLLAGLFGVGGGVIMVPLQIILLDEPIKVAVQTSLGVIVITSISASLGHYFNGNVVFIGGLFLGFGGLIGAQIGTRFLPKLSDSVVSFAFKSLLIILAVYTFWKAWQI</sequence>
<organism evidence="7">
    <name type="scientific">Trichodesmium erythraeum (strain IMS101)</name>
    <dbReference type="NCBI Taxonomy" id="203124"/>
    <lineage>
        <taxon>Bacteria</taxon>
        <taxon>Bacillati</taxon>
        <taxon>Cyanobacteriota</taxon>
        <taxon>Cyanophyceae</taxon>
        <taxon>Oscillatoriophycideae</taxon>
        <taxon>Oscillatoriales</taxon>
        <taxon>Microcoleaceae</taxon>
        <taxon>Trichodesmium</taxon>
    </lineage>
</organism>
<dbReference type="eggNOG" id="COG0730">
    <property type="taxonomic scope" value="Bacteria"/>
</dbReference>
<dbReference type="InterPro" id="IPR051598">
    <property type="entry name" value="TSUP/Inactive_protease-like"/>
</dbReference>
<evidence type="ECO:0000313" key="7">
    <source>
        <dbReference type="EMBL" id="ABG49964.1"/>
    </source>
</evidence>
<dbReference type="AlphaFoldDB" id="Q118W0"/>
<dbReference type="RefSeq" id="WP_011610359.1">
    <property type="nucleotide sequence ID" value="NC_008312.1"/>
</dbReference>
<feature type="transmembrane region" description="Helical" evidence="6">
    <location>
        <begin position="237"/>
        <end position="255"/>
    </location>
</feature>
<feature type="transmembrane region" description="Helical" evidence="6">
    <location>
        <begin position="181"/>
        <end position="200"/>
    </location>
</feature>
<dbReference type="PANTHER" id="PTHR43701">
    <property type="entry name" value="MEMBRANE TRANSPORTER PROTEIN MJ0441-RELATED"/>
    <property type="match status" value="1"/>
</dbReference>
<dbReference type="OrthoDB" id="464048at2"/>
<feature type="transmembrane region" description="Helical" evidence="6">
    <location>
        <begin position="152"/>
        <end position="175"/>
    </location>
</feature>
<dbReference type="PANTHER" id="PTHR43701:SF2">
    <property type="entry name" value="MEMBRANE TRANSPORTER PROTEIN YJNA-RELATED"/>
    <property type="match status" value="1"/>
</dbReference>
<comment type="subcellular location">
    <subcellularLocation>
        <location evidence="6">Cell membrane</location>
        <topology evidence="6">Multi-pass membrane protein</topology>
    </subcellularLocation>
    <subcellularLocation>
        <location evidence="1">Membrane</location>
        <topology evidence="1">Multi-pass membrane protein</topology>
    </subcellularLocation>
</comment>
<dbReference type="HOGENOM" id="CLU_045498_5_4_3"/>
<feature type="transmembrane region" description="Helical" evidence="6">
    <location>
        <begin position="42"/>
        <end position="63"/>
    </location>
</feature>
<feature type="transmembrane region" description="Helical" evidence="6">
    <location>
        <begin position="207"/>
        <end position="225"/>
    </location>
</feature>
<evidence type="ECO:0000256" key="3">
    <source>
        <dbReference type="ARBA" id="ARBA00022692"/>
    </source>
</evidence>
<dbReference type="InterPro" id="IPR002781">
    <property type="entry name" value="TM_pro_TauE-like"/>
</dbReference>
<keyword evidence="6" id="KW-1003">Cell membrane</keyword>
<proteinExistence type="inferred from homology"/>
<evidence type="ECO:0000256" key="6">
    <source>
        <dbReference type="RuleBase" id="RU363041"/>
    </source>
</evidence>
<dbReference type="EMBL" id="CP000393">
    <property type="protein sequence ID" value="ABG49964.1"/>
    <property type="molecule type" value="Genomic_DNA"/>
</dbReference>
<evidence type="ECO:0000256" key="1">
    <source>
        <dbReference type="ARBA" id="ARBA00004141"/>
    </source>
</evidence>
<keyword evidence="3 6" id="KW-0812">Transmembrane</keyword>
<evidence type="ECO:0000256" key="4">
    <source>
        <dbReference type="ARBA" id="ARBA00022989"/>
    </source>
</evidence>
<accession>Q118W0</accession>
<feature type="transmembrane region" description="Helical" evidence="6">
    <location>
        <begin position="99"/>
        <end position="116"/>
    </location>
</feature>
<gene>
    <name evidence="7" type="ordered locus">Tery_0509</name>
</gene>
<evidence type="ECO:0000256" key="2">
    <source>
        <dbReference type="ARBA" id="ARBA00009142"/>
    </source>
</evidence>
<evidence type="ECO:0000256" key="5">
    <source>
        <dbReference type="ARBA" id="ARBA00023136"/>
    </source>
</evidence>